<protein>
    <submittedName>
        <fullName evidence="8">Peptidase M48 Ste24p</fullName>
    </submittedName>
</protein>
<evidence type="ECO:0000256" key="3">
    <source>
        <dbReference type="ARBA" id="ARBA00022801"/>
    </source>
</evidence>
<keyword evidence="4 6" id="KW-0862">Zinc</keyword>
<proteinExistence type="inferred from homology"/>
<keyword evidence="3 6" id="KW-0378">Hydrolase</keyword>
<dbReference type="InterPro" id="IPR001915">
    <property type="entry name" value="Peptidase_M48"/>
</dbReference>
<dbReference type="GO" id="GO:0046872">
    <property type="term" value="F:metal ion binding"/>
    <property type="evidence" value="ECO:0007669"/>
    <property type="project" value="UniProtKB-KW"/>
</dbReference>
<comment type="similarity">
    <text evidence="6">Belongs to the peptidase M48 family.</text>
</comment>
<keyword evidence="1 6" id="KW-0645">Protease</keyword>
<dbReference type="eggNOG" id="COG0501">
    <property type="taxonomic scope" value="Bacteria"/>
</dbReference>
<dbReference type="GO" id="GO:0016020">
    <property type="term" value="C:membrane"/>
    <property type="evidence" value="ECO:0007669"/>
    <property type="project" value="TreeGrafter"/>
</dbReference>
<dbReference type="PANTHER" id="PTHR22726:SF1">
    <property type="entry name" value="METALLOENDOPEPTIDASE OMA1, MITOCHONDRIAL"/>
    <property type="match status" value="1"/>
</dbReference>
<dbReference type="EMBL" id="ABTR02000001">
    <property type="protein sequence ID" value="EFC92081.1"/>
    <property type="molecule type" value="Genomic_DNA"/>
</dbReference>
<dbReference type="Pfam" id="PF01435">
    <property type="entry name" value="Peptidase_M48"/>
    <property type="match status" value="1"/>
</dbReference>
<evidence type="ECO:0000256" key="5">
    <source>
        <dbReference type="ARBA" id="ARBA00023049"/>
    </source>
</evidence>
<name>D2Z2R8_9BACT</name>
<evidence type="ECO:0000313" key="8">
    <source>
        <dbReference type="EMBL" id="EFC92081.1"/>
    </source>
</evidence>
<evidence type="ECO:0000256" key="2">
    <source>
        <dbReference type="ARBA" id="ARBA00022723"/>
    </source>
</evidence>
<evidence type="ECO:0000259" key="7">
    <source>
        <dbReference type="Pfam" id="PF01435"/>
    </source>
</evidence>
<dbReference type="Proteomes" id="UP000006427">
    <property type="component" value="Unassembled WGS sequence"/>
</dbReference>
<evidence type="ECO:0000256" key="6">
    <source>
        <dbReference type="RuleBase" id="RU003983"/>
    </source>
</evidence>
<gene>
    <name evidence="8" type="ORF">Dpep_2057</name>
</gene>
<keyword evidence="2" id="KW-0479">Metal-binding</keyword>
<dbReference type="STRING" id="469381.Dpep_2057"/>
<reference evidence="8 9" key="1">
    <citation type="journal article" date="2010" name="Stand. Genomic Sci.">
        <title>Permanent draft genome sequence of Dethiosulfovibrio peptidovorans type strain (SEBR 4207).</title>
        <authorList>
            <person name="Labutti K."/>
            <person name="Mayilraj S."/>
            <person name="Clum A."/>
            <person name="Lucas S."/>
            <person name="Glavina Del Rio T."/>
            <person name="Nolan M."/>
            <person name="Tice H."/>
            <person name="Cheng J.F."/>
            <person name="Pitluck S."/>
            <person name="Liolios K."/>
            <person name="Ivanova N."/>
            <person name="Mavromatis K."/>
            <person name="Mikhailova N."/>
            <person name="Pati A."/>
            <person name="Goodwin L."/>
            <person name="Chen A."/>
            <person name="Palaniappan K."/>
            <person name="Land M."/>
            <person name="Hauser L."/>
            <person name="Chang Y.J."/>
            <person name="Jeffries C.D."/>
            <person name="Rohde M."/>
            <person name="Spring S."/>
            <person name="Goker M."/>
            <person name="Woyke T."/>
            <person name="Bristow J."/>
            <person name="Eisen J.A."/>
            <person name="Markowitz V."/>
            <person name="Hugenholtz P."/>
            <person name="Kyrpides N.C."/>
            <person name="Klenk H.P."/>
            <person name="Lapidus A."/>
        </authorList>
    </citation>
    <scope>NUCLEOTIDE SEQUENCE [LARGE SCALE GENOMIC DNA]</scope>
    <source>
        <strain evidence="8 9">DSM 11002</strain>
    </source>
</reference>
<sequence length="362" mass="39357">MDTLKKMAEKAIFLLSLALCLFLSPVAGLAGPYEREIALGKKVASQVEEQWPIVSDPVKVARVRAVFERLLPFVERKLPYSVNLLDADFPNAFCIPGGGIYVTSGMLDFVRSDGELAAILAHELTHADKNHVMIQAERSQKLSLATLAILIASEGQAAAAMMAGVAQIAITNGYSRDLEREADLGAVDKIHRAGYPSAAALTVMEGLAAEQLKRPYVDPGVFMDHPRLSDRIDYITRFIEDSGWELSRKAALNLLVTEVRESDYRLELTVDGLPVWSSSSENREYLAEVASAISDSLELETSPHDIQIIGTLEGRKSLIISGHIIASDPLPKGTSSLSELRKGILKALSAAKDKNPTADYLS</sequence>
<keyword evidence="9" id="KW-1185">Reference proteome</keyword>
<dbReference type="InterPro" id="IPR051156">
    <property type="entry name" value="Mito/Outer_Membr_Metalloprot"/>
</dbReference>
<dbReference type="GO" id="GO:0051603">
    <property type="term" value="P:proteolysis involved in protein catabolic process"/>
    <property type="evidence" value="ECO:0007669"/>
    <property type="project" value="TreeGrafter"/>
</dbReference>
<dbReference type="PaxDb" id="469381-Dpep_2057"/>
<dbReference type="PANTHER" id="PTHR22726">
    <property type="entry name" value="METALLOENDOPEPTIDASE OMA1"/>
    <property type="match status" value="1"/>
</dbReference>
<comment type="cofactor">
    <cofactor evidence="6">
        <name>Zn(2+)</name>
        <dbReference type="ChEBI" id="CHEBI:29105"/>
    </cofactor>
    <text evidence="6">Binds 1 zinc ion per subunit.</text>
</comment>
<organism evidence="8 9">
    <name type="scientific">Dethiosulfovibrio peptidovorans DSM 11002</name>
    <dbReference type="NCBI Taxonomy" id="469381"/>
    <lineage>
        <taxon>Bacteria</taxon>
        <taxon>Thermotogati</taxon>
        <taxon>Synergistota</taxon>
        <taxon>Synergistia</taxon>
        <taxon>Synergistales</taxon>
        <taxon>Dethiosulfovibrionaceae</taxon>
        <taxon>Dethiosulfovibrio</taxon>
    </lineage>
</organism>
<keyword evidence="5 6" id="KW-0482">Metalloprotease</keyword>
<comment type="caution">
    <text evidence="8">The sequence shown here is derived from an EMBL/GenBank/DDBJ whole genome shotgun (WGS) entry which is preliminary data.</text>
</comment>
<dbReference type="AlphaFoldDB" id="D2Z2R8"/>
<evidence type="ECO:0000256" key="4">
    <source>
        <dbReference type="ARBA" id="ARBA00022833"/>
    </source>
</evidence>
<evidence type="ECO:0000313" key="9">
    <source>
        <dbReference type="Proteomes" id="UP000006427"/>
    </source>
</evidence>
<feature type="domain" description="Peptidase M48" evidence="7">
    <location>
        <begin position="60"/>
        <end position="236"/>
    </location>
</feature>
<dbReference type="Gene3D" id="3.30.2010.10">
    <property type="entry name" value="Metalloproteases ('zincins'), catalytic domain"/>
    <property type="match status" value="1"/>
</dbReference>
<accession>D2Z2R8</accession>
<dbReference type="GO" id="GO:0004222">
    <property type="term" value="F:metalloendopeptidase activity"/>
    <property type="evidence" value="ECO:0007669"/>
    <property type="project" value="InterPro"/>
</dbReference>
<evidence type="ECO:0000256" key="1">
    <source>
        <dbReference type="ARBA" id="ARBA00022670"/>
    </source>
</evidence>